<proteinExistence type="predicted"/>
<name>A0ACB1AA33_MELEN</name>
<reference evidence="1" key="1">
    <citation type="submission" date="2023-11" db="EMBL/GenBank/DDBJ databases">
        <authorList>
            <person name="Poullet M."/>
        </authorList>
    </citation>
    <scope>NUCLEOTIDE SEQUENCE</scope>
    <source>
        <strain evidence="1">E1834</strain>
    </source>
</reference>
<evidence type="ECO:0000313" key="1">
    <source>
        <dbReference type="EMBL" id="CAK5088397.1"/>
    </source>
</evidence>
<evidence type="ECO:0000313" key="2">
    <source>
        <dbReference type="Proteomes" id="UP001497535"/>
    </source>
</evidence>
<dbReference type="Proteomes" id="UP001497535">
    <property type="component" value="Unassembled WGS sequence"/>
</dbReference>
<comment type="caution">
    <text evidence="1">The sequence shown here is derived from an EMBL/GenBank/DDBJ whole genome shotgun (WGS) entry which is preliminary data.</text>
</comment>
<organism evidence="1 2">
    <name type="scientific">Meloidogyne enterolobii</name>
    <name type="common">Root-knot nematode worm</name>
    <name type="synonym">Meloidogyne mayaguensis</name>
    <dbReference type="NCBI Taxonomy" id="390850"/>
    <lineage>
        <taxon>Eukaryota</taxon>
        <taxon>Metazoa</taxon>
        <taxon>Ecdysozoa</taxon>
        <taxon>Nematoda</taxon>
        <taxon>Chromadorea</taxon>
        <taxon>Rhabditida</taxon>
        <taxon>Tylenchina</taxon>
        <taxon>Tylenchomorpha</taxon>
        <taxon>Tylenchoidea</taxon>
        <taxon>Meloidogynidae</taxon>
        <taxon>Meloidogyninae</taxon>
        <taxon>Meloidogyne</taxon>
    </lineage>
</organism>
<protein>
    <submittedName>
        <fullName evidence="1">Uncharacterized protein</fullName>
    </submittedName>
</protein>
<gene>
    <name evidence="1" type="ORF">MENTE1834_LOCUS36047</name>
</gene>
<sequence length="68" mass="7625">MAPKERQNSRVVEVVDTFVDRPAATDGQQPPLGKRYGGRVTLEEVLDSIFQSTQYIPDLPPADPRHFS</sequence>
<dbReference type="EMBL" id="CAVMJV010000071">
    <property type="protein sequence ID" value="CAK5088397.1"/>
    <property type="molecule type" value="Genomic_DNA"/>
</dbReference>
<accession>A0ACB1AA33</accession>
<keyword evidence="2" id="KW-1185">Reference proteome</keyword>